<organism evidence="2 3">
    <name type="scientific">Chionoecetes opilio</name>
    <name type="common">Atlantic snow crab</name>
    <name type="synonym">Cancer opilio</name>
    <dbReference type="NCBI Taxonomy" id="41210"/>
    <lineage>
        <taxon>Eukaryota</taxon>
        <taxon>Metazoa</taxon>
        <taxon>Ecdysozoa</taxon>
        <taxon>Arthropoda</taxon>
        <taxon>Crustacea</taxon>
        <taxon>Multicrustacea</taxon>
        <taxon>Malacostraca</taxon>
        <taxon>Eumalacostraca</taxon>
        <taxon>Eucarida</taxon>
        <taxon>Decapoda</taxon>
        <taxon>Pleocyemata</taxon>
        <taxon>Brachyura</taxon>
        <taxon>Eubrachyura</taxon>
        <taxon>Majoidea</taxon>
        <taxon>Majidae</taxon>
        <taxon>Chionoecetes</taxon>
    </lineage>
</organism>
<keyword evidence="3" id="KW-1185">Reference proteome</keyword>
<evidence type="ECO:0000256" key="1">
    <source>
        <dbReference type="SAM" id="MobiDB-lite"/>
    </source>
</evidence>
<dbReference type="EMBL" id="JACEEZ010022838">
    <property type="protein sequence ID" value="KAG0711946.1"/>
    <property type="molecule type" value="Genomic_DNA"/>
</dbReference>
<gene>
    <name evidence="2" type="ORF">GWK47_002166</name>
</gene>
<evidence type="ECO:0000313" key="2">
    <source>
        <dbReference type="EMBL" id="KAG0711946.1"/>
    </source>
</evidence>
<protein>
    <submittedName>
        <fullName evidence="2">Uncharacterized protein</fullName>
    </submittedName>
</protein>
<accession>A0A8J5CFT1</accession>
<name>A0A8J5CFT1_CHIOP</name>
<dbReference type="AlphaFoldDB" id="A0A8J5CFT1"/>
<evidence type="ECO:0000313" key="3">
    <source>
        <dbReference type="Proteomes" id="UP000770661"/>
    </source>
</evidence>
<sequence>MSTRASGRCSGGPDLTGVPHQRQRVARWRVVAHIPEHAGFRALTSSCLIHTNPPFLHVMVCVSVVGGSTTTGVGSPVHWQPYPEQRHRQILLLRLKPFAMIGSDVSQFGRFPSPVPDVDFSHGVGGGWFERFQGWSLPLLPSRRESFLLPQRSHFGRFHLSAS</sequence>
<reference evidence="2" key="1">
    <citation type="submission" date="2020-07" db="EMBL/GenBank/DDBJ databases">
        <title>The High-quality genome of the commercially important snow crab, Chionoecetes opilio.</title>
        <authorList>
            <person name="Jeong J.-H."/>
            <person name="Ryu S."/>
        </authorList>
    </citation>
    <scope>NUCLEOTIDE SEQUENCE</scope>
    <source>
        <strain evidence="2">MADBK_172401_WGS</strain>
        <tissue evidence="2">Digestive gland</tissue>
    </source>
</reference>
<comment type="caution">
    <text evidence="2">The sequence shown here is derived from an EMBL/GenBank/DDBJ whole genome shotgun (WGS) entry which is preliminary data.</text>
</comment>
<dbReference type="Proteomes" id="UP000770661">
    <property type="component" value="Unassembled WGS sequence"/>
</dbReference>
<proteinExistence type="predicted"/>
<feature type="region of interest" description="Disordered" evidence="1">
    <location>
        <begin position="1"/>
        <end position="21"/>
    </location>
</feature>